<reference evidence="8 10" key="1">
    <citation type="submission" date="2024-04" db="EMBL/GenBank/DDBJ databases">
        <title>Tritrichomonas musculus Genome.</title>
        <authorList>
            <person name="Alves-Ferreira E."/>
            <person name="Grigg M."/>
            <person name="Lorenzi H."/>
            <person name="Galac M."/>
        </authorList>
    </citation>
    <scope>NUCLEOTIDE SEQUENCE [LARGE SCALE GENOMIC DNA]</scope>
    <source>
        <strain evidence="8 10">EAF2021</strain>
    </source>
</reference>
<evidence type="ECO:0000256" key="6">
    <source>
        <dbReference type="ARBA" id="ARBA00022840"/>
    </source>
</evidence>
<keyword evidence="4" id="KW-0547">Nucleotide-binding</keyword>
<feature type="domain" description="Pyridoxamine kinase/Phosphomethylpyrimidine kinase" evidence="7">
    <location>
        <begin position="87"/>
        <end position="232"/>
    </location>
</feature>
<dbReference type="PANTHER" id="PTHR10534">
    <property type="entry name" value="PYRIDOXAL KINASE"/>
    <property type="match status" value="1"/>
</dbReference>
<evidence type="ECO:0000256" key="1">
    <source>
        <dbReference type="ARBA" id="ARBA00008805"/>
    </source>
</evidence>
<comment type="similarity">
    <text evidence="1">Belongs to the pyridoxine kinase family.</text>
</comment>
<dbReference type="InterPro" id="IPR004625">
    <property type="entry name" value="PyrdxlKinase"/>
</dbReference>
<organism evidence="8 10">
    <name type="scientific">Tritrichomonas musculus</name>
    <dbReference type="NCBI Taxonomy" id="1915356"/>
    <lineage>
        <taxon>Eukaryota</taxon>
        <taxon>Metamonada</taxon>
        <taxon>Parabasalia</taxon>
        <taxon>Tritrichomonadida</taxon>
        <taxon>Tritrichomonadidae</taxon>
        <taxon>Tritrichomonas</taxon>
    </lineage>
</organism>
<dbReference type="Gene3D" id="3.40.1190.20">
    <property type="match status" value="1"/>
</dbReference>
<dbReference type="CDD" id="cd01173">
    <property type="entry name" value="pyridoxal_pyridoxamine_kinase"/>
    <property type="match status" value="1"/>
</dbReference>
<dbReference type="EC" id="2.7.1.35" evidence="2"/>
<comment type="caution">
    <text evidence="8">The sequence shown here is derived from an EMBL/GenBank/DDBJ whole genome shotgun (WGS) entry which is preliminary data.</text>
</comment>
<dbReference type="InterPro" id="IPR029056">
    <property type="entry name" value="Ribokinase-like"/>
</dbReference>
<dbReference type="NCBIfam" id="TIGR00687">
    <property type="entry name" value="pyridox_kin"/>
    <property type="match status" value="1"/>
</dbReference>
<evidence type="ECO:0000256" key="2">
    <source>
        <dbReference type="ARBA" id="ARBA00012104"/>
    </source>
</evidence>
<evidence type="ECO:0000256" key="5">
    <source>
        <dbReference type="ARBA" id="ARBA00022777"/>
    </source>
</evidence>
<evidence type="ECO:0000313" key="8">
    <source>
        <dbReference type="EMBL" id="KAK8835062.1"/>
    </source>
</evidence>
<dbReference type="Proteomes" id="UP001470230">
    <property type="component" value="Unassembled WGS sequence"/>
</dbReference>
<accession>A0ABR2GNA8</accession>
<name>A0ABR2GNA8_9EUKA</name>
<evidence type="ECO:0000259" key="7">
    <source>
        <dbReference type="Pfam" id="PF08543"/>
    </source>
</evidence>
<dbReference type="Pfam" id="PF08543">
    <property type="entry name" value="Phos_pyr_kin"/>
    <property type="match status" value="1"/>
</dbReference>
<dbReference type="PANTHER" id="PTHR10534:SF2">
    <property type="entry name" value="PYRIDOXAL KINASE"/>
    <property type="match status" value="1"/>
</dbReference>
<gene>
    <name evidence="8" type="ORF">M9Y10_019401</name>
    <name evidence="9" type="ORF">M9Y10_039538</name>
</gene>
<evidence type="ECO:0000313" key="9">
    <source>
        <dbReference type="EMBL" id="KAK8888461.1"/>
    </source>
</evidence>
<dbReference type="EMBL" id="JAPFFF010000006">
    <property type="protein sequence ID" value="KAK8888461.1"/>
    <property type="molecule type" value="Genomic_DNA"/>
</dbReference>
<protein>
    <recommendedName>
        <fullName evidence="2">pyridoxal kinase</fullName>
        <ecNumber evidence="2">2.7.1.35</ecNumber>
    </recommendedName>
</protein>
<sequence>MTNSSVKEPLVLSIQSQVVHGRSGNRSAVFSLEINGVDCDPLNTVQLSTNTAYPYKRGTIMDLEQFRSVVEGLKLNEITPLYTHLLTGYIANPKIIEEIVNLRKSLSSDVHFLCDPVLGDLGRLYLSNECFEVMKKVLVPTATTTCPNAYEAMWLTDLPMDTVQDLLEIVKQLHLIGPKNVVISSTEWAKRCVFFSFENGKVQYAIMTPSFPRKFDGPGDLFSGLLLANMIKYPGQYEKIGLRTVNTVFAVLQKTYETNSRELALTASVESFLDPPIRFKTISVEELLKTDINIPVELNNNS</sequence>
<keyword evidence="10" id="KW-1185">Reference proteome</keyword>
<dbReference type="EMBL" id="JAPFFF010000244">
    <property type="protein sequence ID" value="KAK8835062.1"/>
    <property type="molecule type" value="Genomic_DNA"/>
</dbReference>
<keyword evidence="6" id="KW-0067">ATP-binding</keyword>
<evidence type="ECO:0000256" key="4">
    <source>
        <dbReference type="ARBA" id="ARBA00022741"/>
    </source>
</evidence>
<evidence type="ECO:0000313" key="10">
    <source>
        <dbReference type="Proteomes" id="UP001470230"/>
    </source>
</evidence>
<keyword evidence="5" id="KW-0418">Kinase</keyword>
<dbReference type="InterPro" id="IPR013749">
    <property type="entry name" value="PM/HMP-P_kinase-1"/>
</dbReference>
<evidence type="ECO:0000256" key="3">
    <source>
        <dbReference type="ARBA" id="ARBA00022679"/>
    </source>
</evidence>
<dbReference type="SUPFAM" id="SSF53613">
    <property type="entry name" value="Ribokinase-like"/>
    <property type="match status" value="1"/>
</dbReference>
<keyword evidence="3" id="KW-0808">Transferase</keyword>
<proteinExistence type="inferred from homology"/>